<name>A0A1H4JD67_9MICO</name>
<dbReference type="InterPro" id="IPR022062">
    <property type="entry name" value="DUF3618"/>
</dbReference>
<evidence type="ECO:0000256" key="1">
    <source>
        <dbReference type="SAM" id="MobiDB-lite"/>
    </source>
</evidence>
<evidence type="ECO:0000313" key="3">
    <source>
        <dbReference type="Proteomes" id="UP000199183"/>
    </source>
</evidence>
<dbReference type="RefSeq" id="WP_091179736.1">
    <property type="nucleotide sequence ID" value="NZ_FNRY01000001.1"/>
</dbReference>
<sequence>MTAEDPNVIRSNIEATRGELSRDVDALADKVSPSKAMHRQTDKVKGAMRRVSDKVMGAASDVSDSVSDTASETGESISDLSHRAVHKAEGNPLAVGLIAFGVGWLAASLIPASSAEKEAGAAIKETAQPLVHEVTDAAKDMAQNLKEPAQDAVENVKQSAQDAAEEVKSEASSAASDMKAEANDAKHSVQDASQNQQ</sequence>
<feature type="region of interest" description="Disordered" evidence="1">
    <location>
        <begin position="31"/>
        <end position="50"/>
    </location>
</feature>
<dbReference type="PANTHER" id="PTHR47372:SF11">
    <property type="entry name" value="RE19971P"/>
    <property type="match status" value="1"/>
</dbReference>
<gene>
    <name evidence="2" type="ORF">SAMN04489806_0637</name>
</gene>
<evidence type="ECO:0000313" key="2">
    <source>
        <dbReference type="EMBL" id="SEB44244.1"/>
    </source>
</evidence>
<organism evidence="2 3">
    <name type="scientific">Paramicrobacterium humi</name>
    <dbReference type="NCBI Taxonomy" id="640635"/>
    <lineage>
        <taxon>Bacteria</taxon>
        <taxon>Bacillati</taxon>
        <taxon>Actinomycetota</taxon>
        <taxon>Actinomycetes</taxon>
        <taxon>Micrococcales</taxon>
        <taxon>Microbacteriaceae</taxon>
        <taxon>Paramicrobacterium</taxon>
    </lineage>
</organism>
<dbReference type="PANTHER" id="PTHR47372">
    <property type="entry name" value="DAUER UP-REGULATED-RELATED"/>
    <property type="match status" value="1"/>
</dbReference>
<accession>A0A1H4JD67</accession>
<dbReference type="AlphaFoldDB" id="A0A1H4JD67"/>
<proteinExistence type="predicted"/>
<keyword evidence="3" id="KW-1185">Reference proteome</keyword>
<dbReference type="Proteomes" id="UP000199183">
    <property type="component" value="Unassembled WGS sequence"/>
</dbReference>
<dbReference type="STRING" id="640635.SAMN04489806_0637"/>
<feature type="compositionally biased region" description="Basic and acidic residues" evidence="1">
    <location>
        <begin position="39"/>
        <end position="50"/>
    </location>
</feature>
<feature type="compositionally biased region" description="Basic and acidic residues" evidence="1">
    <location>
        <begin position="178"/>
        <end position="189"/>
    </location>
</feature>
<dbReference type="OrthoDB" id="3218417at2"/>
<dbReference type="Pfam" id="PF12277">
    <property type="entry name" value="DUF3618"/>
    <property type="match status" value="1"/>
</dbReference>
<dbReference type="GO" id="GO:0005886">
    <property type="term" value="C:plasma membrane"/>
    <property type="evidence" value="ECO:0007669"/>
    <property type="project" value="TreeGrafter"/>
</dbReference>
<dbReference type="Gene3D" id="1.20.120.20">
    <property type="entry name" value="Apolipoprotein"/>
    <property type="match status" value="1"/>
</dbReference>
<dbReference type="EMBL" id="FNRY01000001">
    <property type="protein sequence ID" value="SEB44244.1"/>
    <property type="molecule type" value="Genomic_DNA"/>
</dbReference>
<reference evidence="2 3" key="1">
    <citation type="submission" date="2016-10" db="EMBL/GenBank/DDBJ databases">
        <authorList>
            <person name="de Groot N.N."/>
        </authorList>
    </citation>
    <scope>NUCLEOTIDE SEQUENCE [LARGE SCALE GENOMIC DNA]</scope>
    <source>
        <strain evidence="2 3">DSM 21799</strain>
    </source>
</reference>
<feature type="region of interest" description="Disordered" evidence="1">
    <location>
        <begin position="148"/>
        <end position="197"/>
    </location>
</feature>
<protein>
    <recommendedName>
        <fullName evidence="4">DUF3618 domain-containing protein</fullName>
    </recommendedName>
</protein>
<dbReference type="SUPFAM" id="SSF58113">
    <property type="entry name" value="Apolipoprotein A-I"/>
    <property type="match status" value="1"/>
</dbReference>
<evidence type="ECO:0008006" key="4">
    <source>
        <dbReference type="Google" id="ProtNLM"/>
    </source>
</evidence>